<reference evidence="2" key="1">
    <citation type="submission" date="2021-02" db="EMBL/GenBank/DDBJ databases">
        <authorList>
            <person name="Nowell W R."/>
        </authorList>
    </citation>
    <scope>NUCLEOTIDE SEQUENCE</scope>
</reference>
<evidence type="ECO:0000313" key="3">
    <source>
        <dbReference type="EMBL" id="CAF3724650.1"/>
    </source>
</evidence>
<evidence type="ECO:0000313" key="2">
    <source>
        <dbReference type="EMBL" id="CAF0948772.1"/>
    </source>
</evidence>
<dbReference type="EMBL" id="CAJNOQ010002270">
    <property type="protein sequence ID" value="CAF0948772.1"/>
    <property type="molecule type" value="Genomic_DNA"/>
</dbReference>
<proteinExistence type="predicted"/>
<gene>
    <name evidence="2" type="ORF">GPM918_LOCUS11121</name>
    <name evidence="3" type="ORF">SRO942_LOCUS11122</name>
</gene>
<evidence type="ECO:0000256" key="1">
    <source>
        <dbReference type="SAM" id="MobiDB-lite"/>
    </source>
</evidence>
<sequence>MLYVADFGNHRIQRFHPIGNVTGETVAESCSIVSNDELILDIESTIRLVSGITNISISDDNGSDNNEQQEEPGKLETSTKSITTKINDDFATNSNNKRRAWSVQEKLRATKDYQKCMNFSQISKKHGSSTKCLEHGRNMNNFVQRVNNLNVLKDGR</sequence>
<name>A0A814CZ91_9BILA</name>
<evidence type="ECO:0000313" key="4">
    <source>
        <dbReference type="Proteomes" id="UP000663829"/>
    </source>
</evidence>
<dbReference type="Proteomes" id="UP000663829">
    <property type="component" value="Unassembled WGS sequence"/>
</dbReference>
<feature type="region of interest" description="Disordered" evidence="1">
    <location>
        <begin position="57"/>
        <end position="81"/>
    </location>
</feature>
<dbReference type="EMBL" id="CAJOBC010002270">
    <property type="protein sequence ID" value="CAF3724650.1"/>
    <property type="molecule type" value="Genomic_DNA"/>
</dbReference>
<keyword evidence="4" id="KW-1185">Reference proteome</keyword>
<feature type="compositionally biased region" description="Polar residues" evidence="1">
    <location>
        <begin position="57"/>
        <end position="66"/>
    </location>
</feature>
<protein>
    <submittedName>
        <fullName evidence="2">Uncharacterized protein</fullName>
    </submittedName>
</protein>
<comment type="caution">
    <text evidence="2">The sequence shown here is derived from an EMBL/GenBank/DDBJ whole genome shotgun (WGS) entry which is preliminary data.</text>
</comment>
<organism evidence="2 4">
    <name type="scientific">Didymodactylos carnosus</name>
    <dbReference type="NCBI Taxonomy" id="1234261"/>
    <lineage>
        <taxon>Eukaryota</taxon>
        <taxon>Metazoa</taxon>
        <taxon>Spiralia</taxon>
        <taxon>Gnathifera</taxon>
        <taxon>Rotifera</taxon>
        <taxon>Eurotatoria</taxon>
        <taxon>Bdelloidea</taxon>
        <taxon>Philodinida</taxon>
        <taxon>Philodinidae</taxon>
        <taxon>Didymodactylos</taxon>
    </lineage>
</organism>
<dbReference type="AlphaFoldDB" id="A0A814CZ91"/>
<dbReference type="Proteomes" id="UP000681722">
    <property type="component" value="Unassembled WGS sequence"/>
</dbReference>
<accession>A0A814CZ91</accession>